<dbReference type="EMBL" id="SHKY01000001">
    <property type="protein sequence ID" value="RZU54469.1"/>
    <property type="molecule type" value="Genomic_DNA"/>
</dbReference>
<gene>
    <name evidence="1" type="ORF">EV385_6420</name>
</gene>
<evidence type="ECO:0008006" key="3">
    <source>
        <dbReference type="Google" id="ProtNLM"/>
    </source>
</evidence>
<proteinExistence type="predicted"/>
<reference evidence="1 2" key="1">
    <citation type="submission" date="2019-02" db="EMBL/GenBank/DDBJ databases">
        <title>Sequencing the genomes of 1000 actinobacteria strains.</title>
        <authorList>
            <person name="Klenk H.-P."/>
        </authorList>
    </citation>
    <scope>NUCLEOTIDE SEQUENCE [LARGE SCALE GENOMIC DNA]</scope>
    <source>
        <strain evidence="1 2">DSM 45162</strain>
    </source>
</reference>
<evidence type="ECO:0000313" key="1">
    <source>
        <dbReference type="EMBL" id="RZU54469.1"/>
    </source>
</evidence>
<accession>A0A4Q7ZV37</accession>
<keyword evidence="2" id="KW-1185">Reference proteome</keyword>
<dbReference type="Proteomes" id="UP000292564">
    <property type="component" value="Unassembled WGS sequence"/>
</dbReference>
<name>A0A4Q7ZV37_9ACTN</name>
<sequence>MVLAARQWKAAWRFRVLRRRCAARLTDLDLTPATTMAALCQQLGRRRNRPIRLIPLPLPEAGPCGIWLSLPEVDLIAYEAGTNRMHQDHIIAHELAHLICGHSTVDTRRGPDTRALFPDLDPALVRAMLHRAHYPDAQEQEAEVMASLLLSRVSRTPPEPGGTSELTIRLEQALLPPHRRGRPPDA</sequence>
<organism evidence="1 2">
    <name type="scientific">Krasilnikovia cinnamomea</name>
    <dbReference type="NCBI Taxonomy" id="349313"/>
    <lineage>
        <taxon>Bacteria</taxon>
        <taxon>Bacillati</taxon>
        <taxon>Actinomycetota</taxon>
        <taxon>Actinomycetes</taxon>
        <taxon>Micromonosporales</taxon>
        <taxon>Micromonosporaceae</taxon>
        <taxon>Krasilnikovia</taxon>
    </lineage>
</organism>
<protein>
    <recommendedName>
        <fullName evidence="3">Zn-dependent peptidase ImmA (M78 family)</fullName>
    </recommendedName>
</protein>
<dbReference type="OrthoDB" id="4144896at2"/>
<evidence type="ECO:0000313" key="2">
    <source>
        <dbReference type="Proteomes" id="UP000292564"/>
    </source>
</evidence>
<dbReference type="RefSeq" id="WP_130512817.1">
    <property type="nucleotide sequence ID" value="NZ_SHKY01000001.1"/>
</dbReference>
<dbReference type="AlphaFoldDB" id="A0A4Q7ZV37"/>
<comment type="caution">
    <text evidence="1">The sequence shown here is derived from an EMBL/GenBank/DDBJ whole genome shotgun (WGS) entry which is preliminary data.</text>
</comment>